<dbReference type="Proteomes" id="UP000324222">
    <property type="component" value="Unassembled WGS sequence"/>
</dbReference>
<feature type="compositionally biased region" description="Polar residues" evidence="1">
    <location>
        <begin position="16"/>
        <end position="25"/>
    </location>
</feature>
<name>A0A5B7JRS9_PORTR</name>
<sequence>MTHHTPRPSHCHEVSPLTSRGPSSSCQCLVHNVQRATRHTPATGMKGALSPLKDPPRTASVWCMAPSVPHTTPPATGMKEALSPLKDPLVLPMSGVWRPACRTPHPQPLA</sequence>
<dbReference type="EMBL" id="VSRR010103720">
    <property type="protein sequence ID" value="MPC95837.1"/>
    <property type="molecule type" value="Genomic_DNA"/>
</dbReference>
<evidence type="ECO:0000256" key="1">
    <source>
        <dbReference type="SAM" id="MobiDB-lite"/>
    </source>
</evidence>
<organism evidence="2 3">
    <name type="scientific">Portunus trituberculatus</name>
    <name type="common">Swimming crab</name>
    <name type="synonym">Neptunus trituberculatus</name>
    <dbReference type="NCBI Taxonomy" id="210409"/>
    <lineage>
        <taxon>Eukaryota</taxon>
        <taxon>Metazoa</taxon>
        <taxon>Ecdysozoa</taxon>
        <taxon>Arthropoda</taxon>
        <taxon>Crustacea</taxon>
        <taxon>Multicrustacea</taxon>
        <taxon>Malacostraca</taxon>
        <taxon>Eumalacostraca</taxon>
        <taxon>Eucarida</taxon>
        <taxon>Decapoda</taxon>
        <taxon>Pleocyemata</taxon>
        <taxon>Brachyura</taxon>
        <taxon>Eubrachyura</taxon>
        <taxon>Portunoidea</taxon>
        <taxon>Portunidae</taxon>
        <taxon>Portuninae</taxon>
        <taxon>Portunus</taxon>
    </lineage>
</organism>
<dbReference type="AlphaFoldDB" id="A0A5B7JRS9"/>
<gene>
    <name evidence="2" type="ORF">E2C01_091065</name>
</gene>
<evidence type="ECO:0000313" key="2">
    <source>
        <dbReference type="EMBL" id="MPC95837.1"/>
    </source>
</evidence>
<protein>
    <submittedName>
        <fullName evidence="2">Uncharacterized protein</fullName>
    </submittedName>
</protein>
<accession>A0A5B7JRS9</accession>
<proteinExistence type="predicted"/>
<reference evidence="2 3" key="1">
    <citation type="submission" date="2019-05" db="EMBL/GenBank/DDBJ databases">
        <title>Another draft genome of Portunus trituberculatus and its Hox gene families provides insights of decapod evolution.</title>
        <authorList>
            <person name="Jeong J.-H."/>
            <person name="Song I."/>
            <person name="Kim S."/>
            <person name="Choi T."/>
            <person name="Kim D."/>
            <person name="Ryu S."/>
            <person name="Kim W."/>
        </authorList>
    </citation>
    <scope>NUCLEOTIDE SEQUENCE [LARGE SCALE GENOMIC DNA]</scope>
    <source>
        <tissue evidence="2">Muscle</tissue>
    </source>
</reference>
<keyword evidence="3" id="KW-1185">Reference proteome</keyword>
<feature type="region of interest" description="Disordered" evidence="1">
    <location>
        <begin position="1"/>
        <end position="25"/>
    </location>
</feature>
<evidence type="ECO:0000313" key="3">
    <source>
        <dbReference type="Proteomes" id="UP000324222"/>
    </source>
</evidence>
<comment type="caution">
    <text evidence="2">The sequence shown here is derived from an EMBL/GenBank/DDBJ whole genome shotgun (WGS) entry which is preliminary data.</text>
</comment>